<dbReference type="InterPro" id="IPR015943">
    <property type="entry name" value="WD40/YVTN_repeat-like_dom_sf"/>
</dbReference>
<dbReference type="Pfam" id="PF07494">
    <property type="entry name" value="Reg_prop"/>
    <property type="match status" value="1"/>
</dbReference>
<evidence type="ECO:0000313" key="4">
    <source>
        <dbReference type="Proteomes" id="UP000565521"/>
    </source>
</evidence>
<evidence type="ECO:0000256" key="1">
    <source>
        <dbReference type="SAM" id="SignalP"/>
    </source>
</evidence>
<dbReference type="AlphaFoldDB" id="A0A7Y7U626"/>
<evidence type="ECO:0000313" key="3">
    <source>
        <dbReference type="EMBL" id="NVO31917.1"/>
    </source>
</evidence>
<keyword evidence="1" id="KW-0732">Signal</keyword>
<comment type="caution">
    <text evidence="3">The sequence shown here is derived from an EMBL/GenBank/DDBJ whole genome shotgun (WGS) entry which is preliminary data.</text>
</comment>
<keyword evidence="4" id="KW-1185">Reference proteome</keyword>
<dbReference type="Pfam" id="PF21544">
    <property type="entry name" value="PorZ_N_b_propeller"/>
    <property type="match status" value="1"/>
</dbReference>
<name>A0A7Y7U626_9BACT</name>
<feature type="chain" id="PRO_5031416306" evidence="1">
    <location>
        <begin position="29"/>
        <end position="791"/>
    </location>
</feature>
<accession>A0A7Y7U626</accession>
<dbReference type="InterPro" id="IPR011110">
    <property type="entry name" value="Reg_prop"/>
</dbReference>
<dbReference type="NCBIfam" id="TIGR04183">
    <property type="entry name" value="Por_Secre_tail"/>
    <property type="match status" value="1"/>
</dbReference>
<organism evidence="3 4">
    <name type="scientific">Hymenobacter lapidiphilus</name>
    <dbReference type="NCBI Taxonomy" id="2608003"/>
    <lineage>
        <taxon>Bacteria</taxon>
        <taxon>Pseudomonadati</taxon>
        <taxon>Bacteroidota</taxon>
        <taxon>Cytophagia</taxon>
        <taxon>Cytophagales</taxon>
        <taxon>Hymenobacteraceae</taxon>
        <taxon>Hymenobacter</taxon>
    </lineage>
</organism>
<dbReference type="Gene3D" id="2.130.10.10">
    <property type="entry name" value="YVTN repeat-like/Quinoprotein amine dehydrogenase"/>
    <property type="match status" value="3"/>
</dbReference>
<sequence length="791" mass="85283">MSLSLRLHAALLSLFLLLAFLPAGTARAQSAAAGYGEWQLHLPTNRALALAEADDRVYVAAQDAFFYLDKKLGTTRLLSRRDGLSDVGVSTLAYDSVGQKLLVVYQNANLDLLRLQDGKISNLNDIFRKDINGGKTVYQVQITGRRAYLAASFGIVVLDLDKREIRDSYTNIGPGGTVVQVYATAVANGTLFAATSNGLMRTSLAGNPLDFRTWTTDLPALPGNLYRTLAVQQGRVVAGINGDRLYVYTGPGRWQPLAGSPVGVNFRQLTASAAGLLITEPAQVSVLDVVTGARRPTLRPALLRNPQASLRSRDGSFYVADFENGLLRVAPDGQQAEQFLTNAPAGAQAFSVLADARTNTVNIFTGGYTDRYLQRGLFRGFYEFQQGQWTNITSTTLPSLAQYPNPQDLTRGVRTADGTLYVGSYGNGLLEWKAPGEFRLFNPTTNLPNPLRSAIADPTFTRVTDVAADAENRVWVVNRHQIAGQSGLFVFDPVASSWRIIDYFAGSENLDRIALDDAGAAWVSRARAPGSGLGMVAHNAETRETRYYNQAVGREGAARDINDIYDVVKDRAGDIWVGTNKGPAFFPNPGGAFDLQQTSGFQLPYVDKGGEDEVGFATLDNRKINAIAIDGANRKWFATESGLWLFTADANEVLLHFTTENSPLPSNTIVDVAVNDKTGEVFVVTDAGVVSYRGDATITEGKPSCASVFPNPIRPDYAGPVGISGLANNANVKITDVAGRLVYQTRANGGTVSWNLADYNGQRVRSGVYLVLTSDADGKNGCVSKIAVVSK</sequence>
<dbReference type="InterPro" id="IPR048954">
    <property type="entry name" value="PorZ_N"/>
</dbReference>
<dbReference type="SUPFAM" id="SSF63829">
    <property type="entry name" value="Calcium-dependent phosphotriesterase"/>
    <property type="match status" value="3"/>
</dbReference>
<dbReference type="RefSeq" id="WP_176908811.1">
    <property type="nucleotide sequence ID" value="NZ_JABKAU010000020.1"/>
</dbReference>
<evidence type="ECO:0000259" key="2">
    <source>
        <dbReference type="Pfam" id="PF21544"/>
    </source>
</evidence>
<dbReference type="Gene3D" id="2.60.40.4070">
    <property type="match status" value="1"/>
</dbReference>
<proteinExistence type="predicted"/>
<dbReference type="Proteomes" id="UP000565521">
    <property type="component" value="Unassembled WGS sequence"/>
</dbReference>
<dbReference type="InterPro" id="IPR026444">
    <property type="entry name" value="Secre_tail"/>
</dbReference>
<reference evidence="3 4" key="1">
    <citation type="submission" date="2020-05" db="EMBL/GenBank/DDBJ databases">
        <title>Hymenobacter terrestris sp. nov. and Hymenobacter lapidiphilus sp. nov., isolated from regoliths in Antarctica.</title>
        <authorList>
            <person name="Sedlacek I."/>
            <person name="Pantucek R."/>
            <person name="Zeman M."/>
            <person name="Holochova P."/>
            <person name="Kralova S."/>
            <person name="Stankova E."/>
            <person name="Sedo O."/>
            <person name="Micenkova L."/>
            <person name="Svec P."/>
            <person name="Gupta V."/>
            <person name="Sood U."/>
            <person name="Korpole U.S."/>
            <person name="Lal R."/>
        </authorList>
    </citation>
    <scope>NUCLEOTIDE SEQUENCE [LARGE SCALE GENOMIC DNA]</scope>
    <source>
        <strain evidence="3 4">P5342</strain>
    </source>
</reference>
<feature type="domain" description="PorZ N-terminal beta-propeller" evidence="2">
    <location>
        <begin position="57"/>
        <end position="215"/>
    </location>
</feature>
<dbReference type="EMBL" id="JABKAU010000020">
    <property type="protein sequence ID" value="NVO31917.1"/>
    <property type="molecule type" value="Genomic_DNA"/>
</dbReference>
<feature type="signal peptide" evidence="1">
    <location>
        <begin position="1"/>
        <end position="28"/>
    </location>
</feature>
<protein>
    <submittedName>
        <fullName evidence="3">T9SS type A sorting domain-containing protein</fullName>
    </submittedName>
</protein>
<gene>
    <name evidence="3" type="ORF">HW554_11895</name>
</gene>